<evidence type="ECO:0000256" key="4">
    <source>
        <dbReference type="ARBA" id="ARBA00022679"/>
    </source>
</evidence>
<evidence type="ECO:0000256" key="9">
    <source>
        <dbReference type="ARBA" id="ARBA00023180"/>
    </source>
</evidence>
<comment type="similarity">
    <text evidence="10">Belongs to the glycosyltransferase 14 family.</text>
</comment>
<comment type="caution">
    <text evidence="12">The sequence shown here is derived from an EMBL/GenBank/DDBJ whole genome shotgun (WGS) entry which is preliminary data.</text>
</comment>
<keyword evidence="6" id="KW-0735">Signal-anchor</keyword>
<evidence type="ECO:0000256" key="8">
    <source>
        <dbReference type="ARBA" id="ARBA00023136"/>
    </source>
</evidence>
<dbReference type="InterPro" id="IPR003406">
    <property type="entry name" value="Glyco_trans_14"/>
</dbReference>
<proteinExistence type="inferred from homology"/>
<accession>A0ABD0LYX7</accession>
<keyword evidence="13" id="KW-1185">Reference proteome</keyword>
<keyword evidence="7 11" id="KW-1133">Transmembrane helix</keyword>
<sequence>MFTGQPCGVYISTAKFVESLTLPKINGEMKAGFRRLFRQKRGCLASMSITLFTFYVMVFVCLRHVVNPPTVVYVLEPGFPIRRRTSTDFMSGSGKKSFLNSTSLRGHRIPQRWPRALNWRRTETYNRRIRAISKTLPRCDGLISGNPNEQTFAENFMAHFSQIVRTDHDCIRDTKNCTRYLQQRGFFLGASQEEQDFPIAYSIVLYKDTHLLERLLRAIYRPHNAYCLHVDKKTPPATVQAVKNIASCLQNVFLASDRLDVQWGTFSVLEAELVCMKDLWRDKRWRYFINLTGQEFPLKTNLQLVRILQAFNGSNNVDCTTNTRYSYRWYNNFGAPHNITPLKGNVHAVLSRGFVDFVLHEPVARDLLDWVKFTDFPDETFFSTLNHNPHLGVPGSYVGPPDTDASSKPYLARFKNWGDNWYDGQGRTNFNWPCFGKRVRNICIFGVGDLPMLTSRKELFANKFHSDFEPVALECLEEWLFNMTLEEYAGTVDFDVSFYENLDIVKHRVLPRLHDSRNSRQERTLHPGVSSRR</sequence>
<dbReference type="PANTHER" id="PTHR19297">
    <property type="entry name" value="GLYCOSYLTRANSFERASE 14 FAMILY MEMBER"/>
    <property type="match status" value="1"/>
</dbReference>
<keyword evidence="9" id="KW-0325">Glycoprotein</keyword>
<keyword evidence="3" id="KW-0328">Glycosyltransferase</keyword>
<keyword evidence="8 11" id="KW-0472">Membrane</keyword>
<evidence type="ECO:0000256" key="5">
    <source>
        <dbReference type="ARBA" id="ARBA00022692"/>
    </source>
</evidence>
<dbReference type="GO" id="GO:0016020">
    <property type="term" value="C:membrane"/>
    <property type="evidence" value="ECO:0007669"/>
    <property type="project" value="UniProtKB-SubCell"/>
</dbReference>
<evidence type="ECO:0000256" key="3">
    <source>
        <dbReference type="ARBA" id="ARBA00022676"/>
    </source>
</evidence>
<evidence type="ECO:0000256" key="6">
    <source>
        <dbReference type="ARBA" id="ARBA00022968"/>
    </source>
</evidence>
<feature type="transmembrane region" description="Helical" evidence="11">
    <location>
        <begin position="43"/>
        <end position="66"/>
    </location>
</feature>
<evidence type="ECO:0000256" key="2">
    <source>
        <dbReference type="ARBA" id="ARBA00004922"/>
    </source>
</evidence>
<evidence type="ECO:0000256" key="1">
    <source>
        <dbReference type="ARBA" id="ARBA00004606"/>
    </source>
</evidence>
<protein>
    <submittedName>
        <fullName evidence="12">Uncharacterized protein</fullName>
    </submittedName>
</protein>
<organism evidence="12 13">
    <name type="scientific">Batillaria attramentaria</name>
    <dbReference type="NCBI Taxonomy" id="370345"/>
    <lineage>
        <taxon>Eukaryota</taxon>
        <taxon>Metazoa</taxon>
        <taxon>Spiralia</taxon>
        <taxon>Lophotrochozoa</taxon>
        <taxon>Mollusca</taxon>
        <taxon>Gastropoda</taxon>
        <taxon>Caenogastropoda</taxon>
        <taxon>Sorbeoconcha</taxon>
        <taxon>Cerithioidea</taxon>
        <taxon>Batillariidae</taxon>
        <taxon>Batillaria</taxon>
    </lineage>
</organism>
<evidence type="ECO:0000313" key="12">
    <source>
        <dbReference type="EMBL" id="KAK7504405.1"/>
    </source>
</evidence>
<gene>
    <name evidence="12" type="ORF">BaRGS_00004271</name>
</gene>
<comment type="pathway">
    <text evidence="2">Protein modification; protein glycosylation.</text>
</comment>
<name>A0ABD0LYX7_9CAEN</name>
<dbReference type="PANTHER" id="PTHR19297:SF185">
    <property type="entry name" value="BETA-1,3-GALACTOSYL-O-GLYCOSYL-GLYCOPROTEIN BETA-1,6-N-ACETYLGLUCOSAMINYLTRANSFERASE 3"/>
    <property type="match status" value="1"/>
</dbReference>
<dbReference type="AlphaFoldDB" id="A0ABD0LYX7"/>
<evidence type="ECO:0000256" key="10">
    <source>
        <dbReference type="ARBA" id="ARBA00038150"/>
    </source>
</evidence>
<evidence type="ECO:0000256" key="11">
    <source>
        <dbReference type="SAM" id="Phobius"/>
    </source>
</evidence>
<keyword evidence="5 11" id="KW-0812">Transmembrane</keyword>
<dbReference type="GO" id="GO:0016757">
    <property type="term" value="F:glycosyltransferase activity"/>
    <property type="evidence" value="ECO:0007669"/>
    <property type="project" value="UniProtKB-KW"/>
</dbReference>
<reference evidence="12 13" key="1">
    <citation type="journal article" date="2023" name="Sci. Data">
        <title>Genome assembly of the Korean intertidal mud-creeper Batillaria attramentaria.</title>
        <authorList>
            <person name="Patra A.K."/>
            <person name="Ho P.T."/>
            <person name="Jun S."/>
            <person name="Lee S.J."/>
            <person name="Kim Y."/>
            <person name="Won Y.J."/>
        </authorList>
    </citation>
    <scope>NUCLEOTIDE SEQUENCE [LARGE SCALE GENOMIC DNA]</scope>
    <source>
        <strain evidence="12">Wonlab-2016</strain>
    </source>
</reference>
<evidence type="ECO:0000256" key="7">
    <source>
        <dbReference type="ARBA" id="ARBA00022989"/>
    </source>
</evidence>
<dbReference type="EMBL" id="JACVVK020000015">
    <property type="protein sequence ID" value="KAK7504405.1"/>
    <property type="molecule type" value="Genomic_DNA"/>
</dbReference>
<evidence type="ECO:0000313" key="13">
    <source>
        <dbReference type="Proteomes" id="UP001519460"/>
    </source>
</evidence>
<dbReference type="Proteomes" id="UP001519460">
    <property type="component" value="Unassembled WGS sequence"/>
</dbReference>
<dbReference type="Pfam" id="PF02485">
    <property type="entry name" value="Branch"/>
    <property type="match status" value="1"/>
</dbReference>
<comment type="subcellular location">
    <subcellularLocation>
        <location evidence="1">Membrane</location>
        <topology evidence="1">Single-pass type II membrane protein</topology>
    </subcellularLocation>
</comment>
<keyword evidence="4" id="KW-0808">Transferase</keyword>